<comment type="function">
    <text evidence="15">A helicase/nuclease that prepares dsDNA breaks (DSB) for recombinational DNA repair. Binds to DSBs and unwinds DNA via a highly rapid and processive ATP-dependent bidirectional helicase activity. Unwinds dsDNA until it encounters a Chi (crossover hotspot instigator) sequence from the 3' direction. Cuts ssDNA a few nucleotides 3' to the Chi site. The properties and activities of the enzyme are changed at Chi. The Chi-altered holoenzyme produces a long 3'-ssDNA overhang and facilitates RecA-binding to the ssDNA for homologous DNA recombination and repair. Holoenzyme degrades any linearized DNA that is unable to undergo homologous recombination. In the holoenzyme this subunit contributes ATPase, 3'-5' helicase, exonuclease activity and loads RecA onto ssDNA.</text>
</comment>
<evidence type="ECO:0000256" key="16">
    <source>
        <dbReference type="PROSITE-ProRule" id="PRU00560"/>
    </source>
</evidence>
<keyword evidence="3 15" id="KW-0547">Nucleotide-binding</keyword>
<evidence type="ECO:0000256" key="9">
    <source>
        <dbReference type="ARBA" id="ARBA00022842"/>
    </source>
</evidence>
<keyword evidence="10 15" id="KW-0238">DNA-binding</keyword>
<dbReference type="GO" id="GO:0005524">
    <property type="term" value="F:ATP binding"/>
    <property type="evidence" value="ECO:0007669"/>
    <property type="project" value="UniProtKB-UniRule"/>
</dbReference>
<dbReference type="HAMAP" id="MF_01485">
    <property type="entry name" value="RecB"/>
    <property type="match status" value="1"/>
</dbReference>
<comment type="subunit">
    <text evidence="15">Heterotrimer of RecB, RecC and RecD. All subunits contribute to DNA-binding. Interacts with RecA.</text>
</comment>
<feature type="region of interest" description="Disordered" evidence="17">
    <location>
        <begin position="874"/>
        <end position="893"/>
    </location>
</feature>
<keyword evidence="5 15" id="KW-0378">Hydrolase</keyword>
<comment type="catalytic activity">
    <reaction evidence="15">
        <text>Exonucleolytic cleavage (in the presence of ATP) in either 5'- to 3'- or 3'- to 5'-direction to yield 5'-phosphooligonucleotides.</text>
        <dbReference type="EC" id="3.1.11.5"/>
    </reaction>
</comment>
<keyword evidence="1 15" id="KW-0540">Nuclease</keyword>
<dbReference type="Pfam" id="PF00580">
    <property type="entry name" value="UvrD-helicase"/>
    <property type="match status" value="2"/>
</dbReference>
<dbReference type="InterPro" id="IPR011604">
    <property type="entry name" value="PDDEXK-like_dom_sf"/>
</dbReference>
<keyword evidence="2 15" id="KW-0479">Metal-binding</keyword>
<dbReference type="GO" id="GO:0008854">
    <property type="term" value="F:exodeoxyribonuclease V activity"/>
    <property type="evidence" value="ECO:0007669"/>
    <property type="project" value="UniProtKB-EC"/>
</dbReference>
<comment type="cofactor">
    <cofactor evidence="15">
        <name>Mg(2+)</name>
        <dbReference type="ChEBI" id="CHEBI:18420"/>
    </cofactor>
    <text evidence="15">Binds 1 Mg(2+) ion per subunit.</text>
</comment>
<feature type="region of interest" description="Nuclease activity, interacts with RecD and RecA" evidence="15">
    <location>
        <begin position="907"/>
        <end position="1193"/>
    </location>
</feature>
<dbReference type="Gene3D" id="3.90.320.10">
    <property type="match status" value="1"/>
</dbReference>
<dbReference type="PROSITE" id="PS51198">
    <property type="entry name" value="UVRD_HELICASE_ATP_BIND"/>
    <property type="match status" value="1"/>
</dbReference>
<keyword evidence="7 15" id="KW-0269">Exonuclease</keyword>
<comment type="domain">
    <text evidence="15">The N-terminal DNA-binding domain is a ssDNA-dependent ATPase and has ATP-dependent 3'-5' helicase function. This domain interacts with RecC.</text>
</comment>
<keyword evidence="9 15" id="KW-0460">Magnesium</keyword>
<gene>
    <name evidence="15 20" type="primary">recB</name>
    <name evidence="20" type="ORF">ENI96_00225</name>
</gene>
<feature type="region of interest" description="DNA-binding and helicase activity, interacts with RecC" evidence="15">
    <location>
        <begin position="1"/>
        <end position="868"/>
    </location>
</feature>
<dbReference type="PANTHER" id="PTHR11070">
    <property type="entry name" value="UVRD / RECB / PCRA DNA HELICASE FAMILY MEMBER"/>
    <property type="match status" value="1"/>
</dbReference>
<dbReference type="InterPro" id="IPR038726">
    <property type="entry name" value="PDDEXK_AddAB-type"/>
</dbReference>
<reference evidence="20" key="1">
    <citation type="journal article" date="2020" name="mSystems">
        <title>Genome- and Community-Level Interaction Insights into Carbon Utilization and Element Cycling Functions of Hydrothermarchaeota in Hydrothermal Sediment.</title>
        <authorList>
            <person name="Zhou Z."/>
            <person name="Liu Y."/>
            <person name="Xu W."/>
            <person name="Pan J."/>
            <person name="Luo Z.H."/>
            <person name="Li M."/>
        </authorList>
    </citation>
    <scope>NUCLEOTIDE SEQUENCE [LARGE SCALE GENOMIC DNA]</scope>
    <source>
        <strain evidence="20">HyVt-443</strain>
    </source>
</reference>
<accession>A0A831RGN6</accession>
<comment type="miscellaneous">
    <text evidence="15">In the RecBCD complex, RecB has a slow 3'-5' helicase, an exonuclease activity and loads RecA onto ssDNA, RecD has a fast 5'-3' helicase activity, while RecC stimulates the ATPase and processivity of the RecB helicase and contributes to recognition of the Chi site.</text>
</comment>
<evidence type="ECO:0000256" key="2">
    <source>
        <dbReference type="ARBA" id="ARBA00022723"/>
    </source>
</evidence>
<dbReference type="PROSITE" id="PS51217">
    <property type="entry name" value="UVRD_HELICASE_CTER"/>
    <property type="match status" value="1"/>
</dbReference>
<proteinExistence type="inferred from homology"/>
<evidence type="ECO:0000256" key="11">
    <source>
        <dbReference type="ARBA" id="ARBA00023204"/>
    </source>
</evidence>
<dbReference type="NCBIfam" id="TIGR00609">
    <property type="entry name" value="recB"/>
    <property type="match status" value="1"/>
</dbReference>
<keyword evidence="6 15" id="KW-0347">Helicase</keyword>
<name>A0A831RGN6_9GAMM</name>
<dbReference type="EC" id="5.6.2.4" evidence="15"/>
<protein>
    <recommendedName>
        <fullName evidence="15">RecBCD enzyme subunit RecB</fullName>
        <ecNumber evidence="15">3.1.11.5</ecNumber>
        <ecNumber evidence="15">5.6.2.4</ecNumber>
    </recommendedName>
    <alternativeName>
        <fullName evidence="15">DNA 3'-5' helicase subunit RecB</fullName>
    </alternativeName>
    <alternativeName>
        <fullName evidence="15">Exonuclease V subunit RecB</fullName>
        <shortName evidence="15">ExoV subunit RecB</shortName>
    </alternativeName>
    <alternativeName>
        <fullName evidence="15">Helicase/nuclease RecBCD subunit RecB</fullName>
    </alternativeName>
</protein>
<dbReference type="InterPro" id="IPR014016">
    <property type="entry name" value="UvrD-like_ATP-bd"/>
</dbReference>
<keyword evidence="4 15" id="KW-0227">DNA damage</keyword>
<evidence type="ECO:0000259" key="18">
    <source>
        <dbReference type="PROSITE" id="PS51198"/>
    </source>
</evidence>
<dbReference type="Gene3D" id="1.10.486.10">
    <property type="entry name" value="PCRA, domain 4"/>
    <property type="match status" value="1"/>
</dbReference>
<dbReference type="Proteomes" id="UP000886251">
    <property type="component" value="Unassembled WGS sequence"/>
</dbReference>
<evidence type="ECO:0000256" key="6">
    <source>
        <dbReference type="ARBA" id="ARBA00022806"/>
    </source>
</evidence>
<evidence type="ECO:0000256" key="15">
    <source>
        <dbReference type="HAMAP-Rule" id="MF_01485"/>
    </source>
</evidence>
<keyword evidence="11 15" id="KW-0234">DNA repair</keyword>
<dbReference type="Pfam" id="PF12705">
    <property type="entry name" value="PDDEXK_1"/>
    <property type="match status" value="1"/>
</dbReference>
<evidence type="ECO:0000256" key="8">
    <source>
        <dbReference type="ARBA" id="ARBA00022840"/>
    </source>
</evidence>
<evidence type="ECO:0000256" key="4">
    <source>
        <dbReference type="ARBA" id="ARBA00022763"/>
    </source>
</evidence>
<dbReference type="Pfam" id="PF13361">
    <property type="entry name" value="UvrD_C"/>
    <property type="match status" value="1"/>
</dbReference>
<evidence type="ECO:0000256" key="10">
    <source>
        <dbReference type="ARBA" id="ARBA00023125"/>
    </source>
</evidence>
<dbReference type="InterPro" id="IPR014017">
    <property type="entry name" value="DNA_helicase_UvrD-like_C"/>
</dbReference>
<feature type="domain" description="UvrD-like helicase C-terminal" evidence="19">
    <location>
        <begin position="444"/>
        <end position="733"/>
    </location>
</feature>
<feature type="domain" description="UvrD-like helicase ATP-binding" evidence="18">
    <location>
        <begin position="1"/>
        <end position="443"/>
    </location>
</feature>
<feature type="active site" description="For nuclease activity" evidence="15">
    <location>
        <position position="1093"/>
    </location>
</feature>
<dbReference type="GO" id="GO:0009338">
    <property type="term" value="C:exodeoxyribonuclease V complex"/>
    <property type="evidence" value="ECO:0007669"/>
    <property type="project" value="TreeGrafter"/>
</dbReference>
<dbReference type="SUPFAM" id="SSF52980">
    <property type="entry name" value="Restriction endonuclease-like"/>
    <property type="match status" value="1"/>
</dbReference>
<comment type="domain">
    <text evidence="15">The C-terminal domain has nuclease activity and interacts with RecD. It interacts with RecA, facilitating its loading onto ssDNA.</text>
</comment>
<dbReference type="InterPro" id="IPR004586">
    <property type="entry name" value="RecB"/>
</dbReference>
<comment type="catalytic activity">
    <reaction evidence="13 15">
        <text>Couples ATP hydrolysis with the unwinding of duplex DNA by translocating in the 3'-5' direction.</text>
        <dbReference type="EC" id="5.6.2.4"/>
    </reaction>
</comment>
<comment type="catalytic activity">
    <reaction evidence="14 15">
        <text>ATP + H2O = ADP + phosphate + H(+)</text>
        <dbReference type="Rhea" id="RHEA:13065"/>
        <dbReference type="ChEBI" id="CHEBI:15377"/>
        <dbReference type="ChEBI" id="CHEBI:15378"/>
        <dbReference type="ChEBI" id="CHEBI:30616"/>
        <dbReference type="ChEBI" id="CHEBI:43474"/>
        <dbReference type="ChEBI" id="CHEBI:456216"/>
        <dbReference type="EC" id="5.6.2.4"/>
    </reaction>
</comment>
<keyword evidence="8 15" id="KW-0067">ATP-binding</keyword>
<evidence type="ECO:0000313" key="20">
    <source>
        <dbReference type="EMBL" id="HEB94842.1"/>
    </source>
</evidence>
<dbReference type="CDD" id="cd22352">
    <property type="entry name" value="RecB_C-like"/>
    <property type="match status" value="1"/>
</dbReference>
<dbReference type="SUPFAM" id="SSF52540">
    <property type="entry name" value="P-loop containing nucleoside triphosphate hydrolases"/>
    <property type="match status" value="1"/>
</dbReference>
<comment type="similarity">
    <text evidence="15">Belongs to the helicase family. UvrD subfamily.</text>
</comment>
<evidence type="ECO:0000256" key="14">
    <source>
        <dbReference type="ARBA" id="ARBA00048988"/>
    </source>
</evidence>
<feature type="binding site" evidence="16">
    <location>
        <begin position="19"/>
        <end position="26"/>
    </location>
    <ligand>
        <name>ATP</name>
        <dbReference type="ChEBI" id="CHEBI:30616"/>
    </ligand>
</feature>
<organism evidence="20">
    <name type="scientific">Sedimenticola thiotaurini</name>
    <dbReference type="NCBI Taxonomy" id="1543721"/>
    <lineage>
        <taxon>Bacteria</taxon>
        <taxon>Pseudomonadati</taxon>
        <taxon>Pseudomonadota</taxon>
        <taxon>Gammaproteobacteria</taxon>
        <taxon>Chromatiales</taxon>
        <taxon>Sedimenticolaceae</taxon>
        <taxon>Sedimenticola</taxon>
    </lineage>
</organism>
<dbReference type="GO" id="GO:0000287">
    <property type="term" value="F:magnesium ion binding"/>
    <property type="evidence" value="ECO:0007669"/>
    <property type="project" value="UniProtKB-UniRule"/>
</dbReference>
<sequence>MERLNLADAPLEGITLIEASAGTGKTYTITALYLRLVVERGLAVEQILVVTYTRAATAELRGRIRERLQQAYRVLQGGSEDDPLIRSLCQRWQDRQQALGRLRLAILDFDRAVILTIHGFCQRVLGDSAVESALPVEQELVPDRSELLQQLVDDFWRLRIQGLAPGLVQYLLDQGLDPDRLMELARPVLGRPYLESRGSPWPAGLEQTEQAYLARIDRCRELWREEADTIRRLLLESSGLKRNLYRIESLTGWLETLELWLAAEYPPAPFDRWERFTAGTLAASVRKGGEAPSHPFFDCWEEVVELGERLQQGFGQARVALLLELVGFLRQELPRRQRQRRLQSYDDLLLDLQRALQQAGGERLAASLRDRYRAALIDEFQDTDPVQYDIFRRLYHGSGQPVYLVGDPKQAIYGFRGADLYTYLAARGDADRDLTLDVNWRSVPALLDAVNTLFGRHPAPFVDPRIACPPALPAEREHPWLQDPAGSQGALRIGLLEAGEKPLSREAAARASAAATAGEIARLLGRDGADRSRLGDTPLSGGDIAVLVRSHRQGAMVARALGERGLFSVLRSRDDVFHTREAEQLQRLLAAVLEPGRDGLLRAALSTDALGFDADRLQRDGEGLEAMFDAFQGYHRQWRERGFMAMFRQLLADQEVAGRLLGLPDGERRLTNLRHLAELLHRQAREAHLGMEGLFKWLQHQRHSELPEEETHQLRLESERDLVQIVTIHRSKGLQYPVVFIPFAWDGGIRTPRAGEPYEFHDPDRDWQPVLELGSPRWEQDLCRYRNEALAESLRLLYVALTRAEQRCYLYWGRVNGAGESPLAWLLHPPADAPAGDLLAAQAAAFRPLDDTALRQRLQKLGEASGGSVVVTTLSSDAGTPEVPPPAPAGRQETLRARSPLRQLEPLQRITSFSALAHGRGDVDRPDYDAFAGVTSPAGGEGGRYDIFHFPRGARAGTALHTLFEQLDFTAPRSPRPEALVRRVLGDHGIPERWTPVVCRMLEQVLASPLDESGEVRLERVSTASRLVELGFHYPLRTLDAAGMSRLLLEQGFGRQAPLRQAVERLTFPRIQGYLKGFIDLVFRLDGRWYLADYKSNWLGGRPEDYGQERLLAVMAAEDYWLQYLFYTLALHRYLRLRLPDYDYDRHFGGVFYLFLRGMGPEVSPAGGVYRDRPRRQLIEALDHLVGAPGGAS</sequence>
<evidence type="ECO:0000256" key="12">
    <source>
        <dbReference type="ARBA" id="ARBA00023235"/>
    </source>
</evidence>
<dbReference type="PANTHER" id="PTHR11070:SF23">
    <property type="entry name" value="RECBCD ENZYME SUBUNIT RECB"/>
    <property type="match status" value="1"/>
</dbReference>
<comment type="caution">
    <text evidence="20">The sequence shown here is derived from an EMBL/GenBank/DDBJ whole genome shotgun (WGS) entry which is preliminary data.</text>
</comment>
<feature type="binding site" evidence="15">
    <location>
        <position position="961"/>
    </location>
    <ligand>
        <name>Mg(2+)</name>
        <dbReference type="ChEBI" id="CHEBI:18420"/>
    </ligand>
</feature>
<evidence type="ECO:0000256" key="1">
    <source>
        <dbReference type="ARBA" id="ARBA00022722"/>
    </source>
</evidence>
<dbReference type="EMBL" id="DRKP01000006">
    <property type="protein sequence ID" value="HEB94842.1"/>
    <property type="molecule type" value="Genomic_DNA"/>
</dbReference>
<evidence type="ECO:0000256" key="7">
    <source>
        <dbReference type="ARBA" id="ARBA00022839"/>
    </source>
</evidence>
<keyword evidence="12 15" id="KW-0413">Isomerase</keyword>
<evidence type="ECO:0000256" key="13">
    <source>
        <dbReference type="ARBA" id="ARBA00034617"/>
    </source>
</evidence>
<dbReference type="GO" id="GO:0043138">
    <property type="term" value="F:3'-5' DNA helicase activity"/>
    <property type="evidence" value="ECO:0007669"/>
    <property type="project" value="UniProtKB-UniRule"/>
</dbReference>
<dbReference type="InterPro" id="IPR000212">
    <property type="entry name" value="DNA_helicase_UvrD/REP"/>
</dbReference>
<evidence type="ECO:0000256" key="5">
    <source>
        <dbReference type="ARBA" id="ARBA00022801"/>
    </source>
</evidence>
<dbReference type="Gene3D" id="3.40.50.300">
    <property type="entry name" value="P-loop containing nucleotide triphosphate hydrolases"/>
    <property type="match status" value="2"/>
</dbReference>
<dbReference type="EC" id="3.1.11.5" evidence="15"/>
<dbReference type="GO" id="GO:0005829">
    <property type="term" value="C:cytosol"/>
    <property type="evidence" value="ECO:0007669"/>
    <property type="project" value="TreeGrafter"/>
</dbReference>
<dbReference type="InterPro" id="IPR027417">
    <property type="entry name" value="P-loop_NTPase"/>
</dbReference>
<dbReference type="InterPro" id="IPR011335">
    <property type="entry name" value="Restrct_endonuc-II-like"/>
</dbReference>
<dbReference type="Gene3D" id="1.10.3170.10">
    <property type="entry name" value="Recbcd, chain B, domain 2"/>
    <property type="match status" value="1"/>
</dbReference>
<dbReference type="AlphaFoldDB" id="A0A831RGN6"/>
<evidence type="ECO:0000256" key="17">
    <source>
        <dbReference type="SAM" id="MobiDB-lite"/>
    </source>
</evidence>
<evidence type="ECO:0000256" key="3">
    <source>
        <dbReference type="ARBA" id="ARBA00022741"/>
    </source>
</evidence>
<evidence type="ECO:0000259" key="19">
    <source>
        <dbReference type="PROSITE" id="PS51217"/>
    </source>
</evidence>
<dbReference type="GO" id="GO:0000724">
    <property type="term" value="P:double-strand break repair via homologous recombination"/>
    <property type="evidence" value="ECO:0007669"/>
    <property type="project" value="UniProtKB-UniRule"/>
</dbReference>
<feature type="binding site" evidence="15">
    <location>
        <position position="1080"/>
    </location>
    <ligand>
        <name>Mg(2+)</name>
        <dbReference type="ChEBI" id="CHEBI:18420"/>
    </ligand>
</feature>
<dbReference type="GO" id="GO:0003677">
    <property type="term" value="F:DNA binding"/>
    <property type="evidence" value="ECO:0007669"/>
    <property type="project" value="UniProtKB-UniRule"/>
</dbReference>
<feature type="binding site" evidence="15">
    <location>
        <position position="1093"/>
    </location>
    <ligand>
        <name>Mg(2+)</name>
        <dbReference type="ChEBI" id="CHEBI:18420"/>
    </ligand>
</feature>